<protein>
    <recommendedName>
        <fullName evidence="2">Surface glycan-binding protein B xyloglucan binding domain-containing protein</fullName>
    </recommendedName>
</protein>
<dbReference type="Pfam" id="PF18329">
    <property type="entry name" value="SGBP_B_XBD"/>
    <property type="match status" value="1"/>
</dbReference>
<sequence>MKIKIRKQLHLGLFVIATAMMSCQNIVDNPAVEDFSANGAPTITKITSVTDLDQSVTQSGMGQWLAIHGDNLAHPTAILFNDVEVKLKDVYAVRTRINVAIPTEAPSKLTNTLTVRTALGEATTNFTVDFPKLKVVGLDNEFAKPGSNVTVMGEFFNLYGLTSNEATFTLGGKSLTVVEKNDKKIVLTIPEDAVDGADIVISSPKLEQPVRLPYRDKGVQLFASYDKDYLFGKGYLWTSRDNFTDGTNEGDPVPPIGKWFFRRKNTYSAWNWDTLIAGHFDLDDADVVSHLENYCIKFEVWTAKDKPIPTGDFIFWSQQSADNMKLRWNPADQGVSLNTNGEWRTITLDATTWFRDNDAQPVLKKGSNDFTIVYQPHNGFDADFALANLRFAKKR</sequence>
<feature type="domain" description="Surface glycan-binding protein B xyloglucan binding" evidence="2">
    <location>
        <begin position="214"/>
        <end position="393"/>
    </location>
</feature>
<reference evidence="3 4" key="1">
    <citation type="submission" date="2013-08" db="EMBL/GenBank/DDBJ databases">
        <authorList>
            <person name="Weinstock G."/>
            <person name="Sodergren E."/>
            <person name="Wylie T."/>
            <person name="Fulton L."/>
            <person name="Fulton R."/>
            <person name="Fronick C."/>
            <person name="O'Laughlin M."/>
            <person name="Godfrey J."/>
            <person name="Miner T."/>
            <person name="Herter B."/>
            <person name="Appelbaum E."/>
            <person name="Cordes M."/>
            <person name="Lek S."/>
            <person name="Wollam A."/>
            <person name="Pepin K.H."/>
            <person name="Palsikar V.B."/>
            <person name="Mitreva M."/>
            <person name="Wilson R.K."/>
        </authorList>
    </citation>
    <scope>NUCLEOTIDE SEQUENCE [LARGE SCALE GENOMIC DNA]</scope>
    <source>
        <strain evidence="3 4">ATCC 15930</strain>
    </source>
</reference>
<feature type="signal peptide" evidence="1">
    <location>
        <begin position="1"/>
        <end position="24"/>
    </location>
</feature>
<feature type="chain" id="PRO_5001668167" description="Surface glycan-binding protein B xyloglucan binding domain-containing protein" evidence="1">
    <location>
        <begin position="25"/>
        <end position="395"/>
    </location>
</feature>
<accession>A0A069QIF4</accession>
<organism evidence="3 4">
    <name type="scientific">Hoylesella loescheii DSM 19665 = JCM 12249 = ATCC 15930</name>
    <dbReference type="NCBI Taxonomy" id="1122985"/>
    <lineage>
        <taxon>Bacteria</taxon>
        <taxon>Pseudomonadati</taxon>
        <taxon>Bacteroidota</taxon>
        <taxon>Bacteroidia</taxon>
        <taxon>Bacteroidales</taxon>
        <taxon>Prevotellaceae</taxon>
        <taxon>Hoylesella</taxon>
    </lineage>
</organism>
<dbReference type="PATRIC" id="fig|1122985.7.peg.1479"/>
<comment type="caution">
    <text evidence="3">The sequence shown here is derived from an EMBL/GenBank/DDBJ whole genome shotgun (WGS) entry which is preliminary data.</text>
</comment>
<dbReference type="RefSeq" id="WP_018968164.1">
    <property type="nucleotide sequence ID" value="NZ_KB899222.1"/>
</dbReference>
<dbReference type="InterPro" id="IPR013783">
    <property type="entry name" value="Ig-like_fold"/>
</dbReference>
<dbReference type="Proteomes" id="UP000027442">
    <property type="component" value="Unassembled WGS sequence"/>
</dbReference>
<dbReference type="EMBL" id="JNGW01000062">
    <property type="protein sequence ID" value="KDR52472.1"/>
    <property type="molecule type" value="Genomic_DNA"/>
</dbReference>
<dbReference type="eggNOG" id="ENOG5033W0P">
    <property type="taxonomic scope" value="Bacteria"/>
</dbReference>
<gene>
    <name evidence="3" type="ORF">HMPREF1991_01425</name>
</gene>
<evidence type="ECO:0000259" key="2">
    <source>
        <dbReference type="Pfam" id="PF18329"/>
    </source>
</evidence>
<keyword evidence="1" id="KW-0732">Signal</keyword>
<dbReference type="Gene3D" id="2.60.40.10">
    <property type="entry name" value="Immunoglobulins"/>
    <property type="match status" value="2"/>
</dbReference>
<keyword evidence="4" id="KW-1185">Reference proteome</keyword>
<dbReference type="InterPro" id="IPR040475">
    <property type="entry name" value="SGBP_B_XBD"/>
</dbReference>
<dbReference type="HOGENOM" id="CLU_058229_0_0_10"/>
<proteinExistence type="predicted"/>
<evidence type="ECO:0000313" key="3">
    <source>
        <dbReference type="EMBL" id="KDR52472.1"/>
    </source>
</evidence>
<dbReference type="GO" id="GO:0030247">
    <property type="term" value="F:polysaccharide binding"/>
    <property type="evidence" value="ECO:0007669"/>
    <property type="project" value="InterPro"/>
</dbReference>
<name>A0A069QIF4_HOYLO</name>
<dbReference type="PROSITE" id="PS51257">
    <property type="entry name" value="PROKAR_LIPOPROTEIN"/>
    <property type="match status" value="1"/>
</dbReference>
<evidence type="ECO:0000256" key="1">
    <source>
        <dbReference type="SAM" id="SignalP"/>
    </source>
</evidence>
<dbReference type="AlphaFoldDB" id="A0A069QIF4"/>
<evidence type="ECO:0000313" key="4">
    <source>
        <dbReference type="Proteomes" id="UP000027442"/>
    </source>
</evidence>